<protein>
    <submittedName>
        <fullName evidence="12">Nuclear receptor 2</fullName>
    </submittedName>
</protein>
<dbReference type="EnsemblMetazoa" id="NM_001279292.1">
    <property type="protein sequence ID" value="NP_001266221.1"/>
    <property type="gene ID" value="GeneID_100616079"/>
</dbReference>
<keyword evidence="6" id="KW-0804">Transcription</keyword>
<dbReference type="InterPro" id="IPR035500">
    <property type="entry name" value="NHR-like_dom_sf"/>
</dbReference>
<keyword evidence="5" id="KW-0238">DNA-binding</keyword>
<evidence type="ECO:0000256" key="5">
    <source>
        <dbReference type="ARBA" id="ARBA00023125"/>
    </source>
</evidence>
<dbReference type="GO" id="GO:0043565">
    <property type="term" value="F:sequence-specific DNA binding"/>
    <property type="evidence" value="ECO:0007669"/>
    <property type="project" value="InterPro"/>
</dbReference>
<keyword evidence="1" id="KW-0479">Metal-binding</keyword>
<dbReference type="Gene3D" id="1.10.565.10">
    <property type="entry name" value="Retinoid X Receptor"/>
    <property type="match status" value="1"/>
</dbReference>
<proteinExistence type="evidence at transcript level"/>
<dbReference type="InterPro" id="IPR000536">
    <property type="entry name" value="Nucl_hrmn_rcpt_lig-bd"/>
</dbReference>
<name>E2ECE3_AMPQE</name>
<evidence type="ECO:0000256" key="2">
    <source>
        <dbReference type="ARBA" id="ARBA00022771"/>
    </source>
</evidence>
<keyword evidence="2" id="KW-0863">Zinc-finger</keyword>
<feature type="region of interest" description="Disordered" evidence="9">
    <location>
        <begin position="420"/>
        <end position="485"/>
    </location>
</feature>
<dbReference type="OrthoDB" id="5771769at2759"/>
<evidence type="ECO:0000256" key="1">
    <source>
        <dbReference type="ARBA" id="ARBA00022723"/>
    </source>
</evidence>
<feature type="region of interest" description="Disordered" evidence="9">
    <location>
        <begin position="1"/>
        <end position="43"/>
    </location>
</feature>
<dbReference type="KEGG" id="aqu:100616079"/>
<feature type="compositionally biased region" description="Polar residues" evidence="9">
    <location>
        <begin position="253"/>
        <end position="262"/>
    </location>
</feature>
<dbReference type="SUPFAM" id="SSF57716">
    <property type="entry name" value="Glucocorticoid receptor-like (DNA-binding domain)"/>
    <property type="match status" value="1"/>
</dbReference>
<dbReference type="GO" id="GO:0003700">
    <property type="term" value="F:DNA-binding transcription factor activity"/>
    <property type="evidence" value="ECO:0007669"/>
    <property type="project" value="InterPro"/>
</dbReference>
<dbReference type="PROSITE" id="PS51030">
    <property type="entry name" value="NUCLEAR_REC_DBD_2"/>
    <property type="match status" value="1"/>
</dbReference>
<reference evidence="14" key="1">
    <citation type="journal article" date="2010" name="Nature">
        <title>The Amphimedon queenslandica genome and the evolution of animal complexity.</title>
        <authorList>
            <person name="Srivastava M."/>
            <person name="Simakov O."/>
            <person name="Chapman J."/>
            <person name="Fahey B."/>
            <person name="Gauthier M.E."/>
            <person name="Mitros T."/>
            <person name="Richards G.S."/>
            <person name="Conaco C."/>
            <person name="Dacre M."/>
            <person name="Hellsten U."/>
            <person name="Larroux C."/>
            <person name="Putnam N.H."/>
            <person name="Stanke M."/>
            <person name="Adamska M."/>
            <person name="Darling A."/>
            <person name="Degnan S.M."/>
            <person name="Oakley T.H."/>
            <person name="Plachetzki D.C."/>
            <person name="Zhai Y."/>
            <person name="Adamski M."/>
            <person name="Calcino A."/>
            <person name="Cummins S.F."/>
            <person name="Goodstein D.M."/>
            <person name="Harris C."/>
            <person name="Jackson D.J."/>
            <person name="Leys S.P."/>
            <person name="Shu S."/>
            <person name="Woodcroft B.J."/>
            <person name="Vervoort M."/>
            <person name="Kosik K.S."/>
            <person name="Manning G."/>
            <person name="Degnan B.M."/>
            <person name="Rokhsar D.S."/>
        </authorList>
    </citation>
    <scope>NUCLEOTIDE SEQUENCE [LARGE SCALE GENOMIC DNA]</scope>
</reference>
<dbReference type="GeneID" id="100616079"/>
<dbReference type="InterPro" id="IPR050274">
    <property type="entry name" value="Nuclear_hormone_rcpt_NR2"/>
</dbReference>
<dbReference type="SMART" id="SM00399">
    <property type="entry name" value="ZnF_C4"/>
    <property type="match status" value="1"/>
</dbReference>
<feature type="region of interest" description="Disordered" evidence="9">
    <location>
        <begin position="602"/>
        <end position="641"/>
    </location>
</feature>
<dbReference type="Proteomes" id="UP000007879">
    <property type="component" value="Unassembled WGS sequence"/>
</dbReference>
<evidence type="ECO:0000256" key="7">
    <source>
        <dbReference type="ARBA" id="ARBA00023170"/>
    </source>
</evidence>
<keyword evidence="3" id="KW-0862">Zinc</keyword>
<feature type="compositionally biased region" description="Low complexity" evidence="9">
    <location>
        <begin position="152"/>
        <end position="166"/>
    </location>
</feature>
<keyword evidence="4" id="KW-0805">Transcription regulation</keyword>
<evidence type="ECO:0000256" key="9">
    <source>
        <dbReference type="SAM" id="MobiDB-lite"/>
    </source>
</evidence>
<feature type="region of interest" description="Disordered" evidence="9">
    <location>
        <begin position="295"/>
        <end position="321"/>
    </location>
</feature>
<feature type="region of interest" description="Disordered" evidence="9">
    <location>
        <begin position="248"/>
        <end position="279"/>
    </location>
</feature>
<reference evidence="13" key="3">
    <citation type="submission" date="2024-06" db="UniProtKB">
        <authorList>
            <consortium name="EnsemblMetazoa"/>
        </authorList>
    </citation>
    <scope>IDENTIFICATION</scope>
</reference>
<dbReference type="EMBL" id="GU811658">
    <property type="protein sequence ID" value="ADK78987.1"/>
    <property type="molecule type" value="mRNA"/>
</dbReference>
<dbReference type="PANTHER" id="PTHR24083">
    <property type="entry name" value="NUCLEAR HORMONE RECEPTOR"/>
    <property type="match status" value="1"/>
</dbReference>
<keyword evidence="14" id="KW-1185">Reference proteome</keyword>
<dbReference type="SMART" id="SM00430">
    <property type="entry name" value="HOLI"/>
    <property type="match status" value="1"/>
</dbReference>
<reference evidence="12" key="2">
    <citation type="journal article" date="2010" name="PLoS Biol.">
        <title>Evolution by Molecular Tinkering: Diversification of the Nuclear Receptor Superfamily from a Ligand-Dependent Ancestor.</title>
        <authorList>
            <person name="Bridgham J.T."/>
            <person name="Eick G.N."/>
            <person name="Larroux C."/>
            <person name="Deshpande K."/>
            <person name="Harms M.J."/>
            <person name="Gauthier M.E.A."/>
            <person name="Ortlund E.A."/>
            <person name="Degnan B.M."/>
            <person name="Thornton J.W."/>
        </authorList>
    </citation>
    <scope>NUCLEOTIDE SEQUENCE</scope>
</reference>
<feature type="domain" description="Nuclear receptor" evidence="10">
    <location>
        <begin position="43"/>
        <end position="126"/>
    </location>
</feature>
<evidence type="ECO:0000259" key="11">
    <source>
        <dbReference type="PROSITE" id="PS51843"/>
    </source>
</evidence>
<gene>
    <name evidence="12" type="primary">NR2</name>
    <name evidence="13" type="synonym">100616079</name>
</gene>
<accession>E2ECE3</accession>
<dbReference type="Pfam" id="PF00105">
    <property type="entry name" value="zf-C4"/>
    <property type="match status" value="1"/>
</dbReference>
<feature type="region of interest" description="Disordered" evidence="9">
    <location>
        <begin position="132"/>
        <end position="197"/>
    </location>
</feature>
<evidence type="ECO:0000256" key="3">
    <source>
        <dbReference type="ARBA" id="ARBA00022833"/>
    </source>
</evidence>
<feature type="compositionally biased region" description="Acidic residues" evidence="9">
    <location>
        <begin position="187"/>
        <end position="197"/>
    </location>
</feature>
<feature type="region of interest" description="Disordered" evidence="9">
    <location>
        <begin position="563"/>
        <end position="588"/>
    </location>
</feature>
<evidence type="ECO:0000313" key="14">
    <source>
        <dbReference type="Proteomes" id="UP000007879"/>
    </source>
</evidence>
<feature type="domain" description="NR LBD" evidence="11">
    <location>
        <begin position="603"/>
        <end position="834"/>
    </location>
</feature>
<dbReference type="InterPro" id="IPR001628">
    <property type="entry name" value="Znf_hrmn_rcpt"/>
</dbReference>
<keyword evidence="8" id="KW-0539">Nucleus</keyword>
<dbReference type="InterPro" id="IPR013088">
    <property type="entry name" value="Znf_NHR/GATA"/>
</dbReference>
<sequence>MASQVSTSPMKEPLLSLSSSSSPSPSVPTLVPAAVTPSKTSTGSQCSVCDDVAQTSTVFRRHYGVICCEACKCFFRRTVQMGREYKCRFSGSCPIGRNAINIKQVCQACRFNRCTQAGMKIDSVKKFPRKMKDEKVLKNRKKPSGSLPVFPRSSTESNNDTSSNRSPTPPTASIENKSKRKRIKQEEGEEGEEDIEGYESDFEQFKFNVSSPELSSIYSNVIETGGGGRVASSASIPKLFSGESLENIHEKSSIPTLSSTSEEYSDKRSPQVDSVSEHSSLLIKTVRQQSPLVQTSLGVPHSNGRPSPSSGHVDSPDPQFLTGSELQTAVSQLMGSTVKQPAANVNWNEMLIKKQRLEDALNHITARQIQVKANLQRLTNPGPSSLSPLPPATSFLPLSAPNPLVVLPGGLPVIKQETTPYATPHETPHGTPVPSPLPPSPHMSSYAPVQVPPQIHHYSHPPTPLHPGPHQYEPHPLSQPGTPLNSLPTSPTGFKPLANSHSFFYQSNTYPYSYPVSPTCMRVGGSGGFSQTTPPIPLINGATPYPPLQYNGGGVVRGGASMPGSAVTSPINRDPDSALPSPSFTRDSQGKLAVELIPETHTEPESVLSHVSSRHGSLASAPPSNCPSPQPARPVSDAPEAEVEEVLESLKRSIKHMFKWAKSEVKDFDDLSPMDQKALLRRTVPELVMLGFARASTPYDDMLLLGSTGKVLGPTNSNSGVSAVAYVTLTKLVVPLKVLNMDDQELKLMKQIVLFNPESNCLRDKETVREYRKRRHIELMEYSEHKQPGRFGELLCLLTPLYEVSTEVTEQLRLEQFVHEGEARIDALLLMSMINQGGGTTEETVEAGDQVM</sequence>
<feature type="compositionally biased region" description="Pro residues" evidence="9">
    <location>
        <begin position="431"/>
        <end position="441"/>
    </location>
</feature>
<keyword evidence="7 12" id="KW-0675">Receptor</keyword>
<dbReference type="RefSeq" id="NP_001266221.1">
    <property type="nucleotide sequence ID" value="NM_001279292.1"/>
</dbReference>
<evidence type="ECO:0000313" key="13">
    <source>
        <dbReference type="EnsemblMetazoa" id="NP_001266221.1"/>
    </source>
</evidence>
<evidence type="ECO:0000256" key="6">
    <source>
        <dbReference type="ARBA" id="ARBA00023163"/>
    </source>
</evidence>
<evidence type="ECO:0000256" key="4">
    <source>
        <dbReference type="ARBA" id="ARBA00023015"/>
    </source>
</evidence>
<feature type="compositionally biased region" description="Low complexity" evidence="9">
    <location>
        <begin position="13"/>
        <end position="38"/>
    </location>
</feature>
<organism evidence="12">
    <name type="scientific">Amphimedon queenslandica</name>
    <name type="common">Sponge</name>
    <dbReference type="NCBI Taxonomy" id="400682"/>
    <lineage>
        <taxon>Eukaryota</taxon>
        <taxon>Metazoa</taxon>
        <taxon>Porifera</taxon>
        <taxon>Demospongiae</taxon>
        <taxon>Heteroscleromorpha</taxon>
        <taxon>Haplosclerida</taxon>
        <taxon>Niphatidae</taxon>
        <taxon>Amphimedon</taxon>
    </lineage>
</organism>
<dbReference type="PROSITE" id="PS51843">
    <property type="entry name" value="NR_LBD"/>
    <property type="match status" value="1"/>
</dbReference>
<evidence type="ECO:0000313" key="12">
    <source>
        <dbReference type="EMBL" id="ADK78987.1"/>
    </source>
</evidence>
<evidence type="ECO:0000259" key="10">
    <source>
        <dbReference type="PROSITE" id="PS51030"/>
    </source>
</evidence>
<dbReference type="GO" id="GO:0008270">
    <property type="term" value="F:zinc ion binding"/>
    <property type="evidence" value="ECO:0007669"/>
    <property type="project" value="UniProtKB-KW"/>
</dbReference>
<dbReference type="SUPFAM" id="SSF48508">
    <property type="entry name" value="Nuclear receptor ligand-binding domain"/>
    <property type="match status" value="1"/>
</dbReference>
<evidence type="ECO:0000256" key="8">
    <source>
        <dbReference type="ARBA" id="ARBA00023242"/>
    </source>
</evidence>
<dbReference type="Gene3D" id="3.30.50.10">
    <property type="entry name" value="Erythroid Transcription Factor GATA-1, subunit A"/>
    <property type="match status" value="1"/>
</dbReference>
<dbReference type="AlphaFoldDB" id="E2ECE3"/>
<dbReference type="Pfam" id="PF00104">
    <property type="entry name" value="Hormone_recep"/>
    <property type="match status" value="1"/>
</dbReference>
<dbReference type="CDD" id="cd06916">
    <property type="entry name" value="NR_DBD_like"/>
    <property type="match status" value="1"/>
</dbReference>